<proteinExistence type="inferred from homology"/>
<dbReference type="InterPro" id="IPR011614">
    <property type="entry name" value="Catalase_core"/>
</dbReference>
<dbReference type="InterPro" id="IPR024168">
    <property type="entry name" value="Catalase_SrpA-type_pred"/>
</dbReference>
<feature type="signal peptide" evidence="8">
    <location>
        <begin position="1"/>
        <end position="25"/>
    </location>
</feature>
<evidence type="ECO:0000256" key="7">
    <source>
        <dbReference type="PIRNR" id="PIRNR000296"/>
    </source>
</evidence>
<sequence>MKKHTLIASSLALSGALFLNASAFADGQKQPADTAPPETATAVDFINAFEKLSGAHPGFRKAHAKGVCVQATFSPNTDSPFAGSPLFSNGDLPASIRFSVGGGNPVSDERTPGVRGMGTQIKLPGGGMHTFTGNSTPVFAAKDPETFLGLLQRLMPDESGRPNMARLGAYIAANPSTQAGAMWSRTTPAPASYANTPYFGLHTFFYQADDAQEQVKFRWHIEPSLGNKGLDAEASATLPALFLEDTLKEQVANEETPVTFTIIATLGEENDTNIDPSVQWPKERPQVNMGTLTLNSVGTQSCDKTNYDPNLLSSGFTPSDDPVLRMRSPAYGISFGKRLSGQ</sequence>
<feature type="domain" description="Catalase core" evidence="9">
    <location>
        <begin position="19"/>
        <end position="339"/>
    </location>
</feature>
<evidence type="ECO:0000256" key="3">
    <source>
        <dbReference type="ARBA" id="ARBA00022617"/>
    </source>
</evidence>
<dbReference type="PIRSF" id="PIRSF000296">
    <property type="entry name" value="SrpA"/>
    <property type="match status" value="1"/>
</dbReference>
<keyword evidence="5 7" id="KW-0560">Oxidoreductase</keyword>
<gene>
    <name evidence="10" type="ORF">RM552_13640</name>
</gene>
<evidence type="ECO:0000256" key="8">
    <source>
        <dbReference type="SAM" id="SignalP"/>
    </source>
</evidence>
<dbReference type="RefSeq" id="WP_311369412.1">
    <property type="nucleotide sequence ID" value="NZ_JAVRHX010000004.1"/>
</dbReference>
<feature type="chain" id="PRO_5045725071" description="Catalase-related peroxidase" evidence="8">
    <location>
        <begin position="26"/>
        <end position="342"/>
    </location>
</feature>
<evidence type="ECO:0000256" key="4">
    <source>
        <dbReference type="ARBA" id="ARBA00022723"/>
    </source>
</evidence>
<comment type="caution">
    <text evidence="10">The sequence shown here is derived from an EMBL/GenBank/DDBJ whole genome shotgun (WGS) entry which is preliminary data.</text>
</comment>
<keyword evidence="3 7" id="KW-0349">Heme</keyword>
<comment type="function">
    <text evidence="7">Has an organic peroxide-dependent peroxidase activity.</text>
</comment>
<evidence type="ECO:0000259" key="9">
    <source>
        <dbReference type="SMART" id="SM01060"/>
    </source>
</evidence>
<dbReference type="PROSITE" id="PS51402">
    <property type="entry name" value="CATALASE_3"/>
    <property type="match status" value="1"/>
</dbReference>
<evidence type="ECO:0000256" key="5">
    <source>
        <dbReference type="ARBA" id="ARBA00023002"/>
    </source>
</evidence>
<comment type="cofactor">
    <cofactor evidence="7">
        <name>heme</name>
        <dbReference type="ChEBI" id="CHEBI:30413"/>
    </cofactor>
</comment>
<evidence type="ECO:0000313" key="10">
    <source>
        <dbReference type="EMBL" id="MDT0595893.1"/>
    </source>
</evidence>
<dbReference type="Pfam" id="PF00199">
    <property type="entry name" value="Catalase"/>
    <property type="match status" value="1"/>
</dbReference>
<dbReference type="Proteomes" id="UP001253545">
    <property type="component" value="Unassembled WGS sequence"/>
</dbReference>
<accession>A0ABU2ZTD1</accession>
<dbReference type="EC" id="1.11.1.-" evidence="7"/>
<dbReference type="InterPro" id="IPR018028">
    <property type="entry name" value="Catalase"/>
</dbReference>
<dbReference type="PANTHER" id="PTHR11465">
    <property type="entry name" value="CATALASE"/>
    <property type="match status" value="1"/>
</dbReference>
<dbReference type="Gene3D" id="2.40.180.10">
    <property type="entry name" value="Catalase core domain"/>
    <property type="match status" value="1"/>
</dbReference>
<reference evidence="10 11" key="1">
    <citation type="submission" date="2023-09" db="EMBL/GenBank/DDBJ databases">
        <authorList>
            <person name="Rey-Velasco X."/>
        </authorList>
    </citation>
    <scope>NUCLEOTIDE SEQUENCE [LARGE SCALE GENOMIC DNA]</scope>
    <source>
        <strain evidence="10 11">P117</strain>
    </source>
</reference>
<keyword evidence="11" id="KW-1185">Reference proteome</keyword>
<keyword evidence="4 7" id="KW-0479">Metal-binding</keyword>
<evidence type="ECO:0000256" key="6">
    <source>
        <dbReference type="ARBA" id="ARBA00023004"/>
    </source>
</evidence>
<dbReference type="PANTHER" id="PTHR11465:SF9">
    <property type="entry name" value="CATALASE"/>
    <property type="match status" value="1"/>
</dbReference>
<comment type="similarity">
    <text evidence="1 7">Belongs to the catalase family.</text>
</comment>
<keyword evidence="6 7" id="KW-0408">Iron</keyword>
<dbReference type="SMART" id="SM01060">
    <property type="entry name" value="Catalase"/>
    <property type="match status" value="1"/>
</dbReference>
<name>A0ABU2ZTD1_9ALTE</name>
<dbReference type="SUPFAM" id="SSF56634">
    <property type="entry name" value="Heme-dependent catalase-like"/>
    <property type="match status" value="1"/>
</dbReference>
<keyword evidence="8" id="KW-0732">Signal</keyword>
<dbReference type="GO" id="GO:0004601">
    <property type="term" value="F:peroxidase activity"/>
    <property type="evidence" value="ECO:0007669"/>
    <property type="project" value="UniProtKB-KW"/>
</dbReference>
<organism evidence="10 11">
    <name type="scientific">Glaciecola petra</name>
    <dbReference type="NCBI Taxonomy" id="3075602"/>
    <lineage>
        <taxon>Bacteria</taxon>
        <taxon>Pseudomonadati</taxon>
        <taxon>Pseudomonadota</taxon>
        <taxon>Gammaproteobacteria</taxon>
        <taxon>Alteromonadales</taxon>
        <taxon>Alteromonadaceae</taxon>
        <taxon>Glaciecola</taxon>
    </lineage>
</organism>
<evidence type="ECO:0000256" key="1">
    <source>
        <dbReference type="ARBA" id="ARBA00005329"/>
    </source>
</evidence>
<dbReference type="InterPro" id="IPR020835">
    <property type="entry name" value="Catalase_sf"/>
</dbReference>
<dbReference type="EMBL" id="JAVRHX010000004">
    <property type="protein sequence ID" value="MDT0595893.1"/>
    <property type="molecule type" value="Genomic_DNA"/>
</dbReference>
<keyword evidence="2 7" id="KW-0575">Peroxidase</keyword>
<evidence type="ECO:0000313" key="11">
    <source>
        <dbReference type="Proteomes" id="UP001253545"/>
    </source>
</evidence>
<protein>
    <recommendedName>
        <fullName evidence="7">Catalase-related peroxidase</fullName>
        <ecNumber evidence="7">1.11.1.-</ecNumber>
    </recommendedName>
</protein>
<evidence type="ECO:0000256" key="2">
    <source>
        <dbReference type="ARBA" id="ARBA00022559"/>
    </source>
</evidence>
<dbReference type="CDD" id="cd08153">
    <property type="entry name" value="srpA_like"/>
    <property type="match status" value="1"/>
</dbReference>
<dbReference type="Gene3D" id="1.20.1280.120">
    <property type="match status" value="1"/>
</dbReference>